<dbReference type="RefSeq" id="WP_065542525.1">
    <property type="nucleotide sequence ID" value="NZ_CP015405.2"/>
</dbReference>
<reference evidence="6" key="1">
    <citation type="submission" date="2017-04" db="EMBL/GenBank/DDBJ databases">
        <title>Complete Genome Sequences of Twelve Strains of a Stable Defined Moderately Diverse Mouse Microbiota 2 (sDMDMm2).</title>
        <authorList>
            <person name="Uchimura Y."/>
            <person name="Wyss M."/>
            <person name="Brugiroux S."/>
            <person name="Limenitakis J.P."/>
            <person name="Stecher B."/>
            <person name="McCoy K.D."/>
            <person name="Macpherson A.J."/>
        </authorList>
    </citation>
    <scope>NUCLEOTIDE SEQUENCE</scope>
    <source>
        <strain evidence="6">YL58</strain>
    </source>
</reference>
<dbReference type="KEGG" id="byl:A4V09_11600"/>
<dbReference type="OrthoDB" id="9814703at2"/>
<dbReference type="PANTHER" id="PTHR47506">
    <property type="entry name" value="TRANSCRIPTIONAL REGULATORY PROTEIN"/>
    <property type="match status" value="1"/>
</dbReference>
<dbReference type="GO" id="GO:0003677">
    <property type="term" value="F:DNA binding"/>
    <property type="evidence" value="ECO:0007669"/>
    <property type="project" value="UniProtKB-UniRule"/>
</dbReference>
<dbReference type="STRING" id="1796616.A4V09_11600"/>
<proteinExistence type="predicted"/>
<dbReference type="PRINTS" id="PR00455">
    <property type="entry name" value="HTHTETR"/>
</dbReference>
<sequence length="197" mass="22614">MGAKGEKTKQLICESAFCLFAEKGFKDVTMKDICERTKLSRGGLYRHYESTSQIFLEIVKVLMASQQNEFEEKIKAKVPARDILYDVLERYENEMTDSEHSLSIAIYEFFSSPSMTKSNNSIREQYETSKDMWTALIRYGIQTGEFSSVNPEAVYNLIVFSYQGVRMYSKLMEIDDRIPKGITSQIKTLLLKDPAGC</sequence>
<dbReference type="SUPFAM" id="SSF48498">
    <property type="entry name" value="Tetracyclin repressor-like, C-terminal domain"/>
    <property type="match status" value="1"/>
</dbReference>
<name>A0A1C7I9K2_9FIRM</name>
<evidence type="ECO:0000256" key="4">
    <source>
        <dbReference type="PROSITE-ProRule" id="PRU00335"/>
    </source>
</evidence>
<dbReference type="Pfam" id="PF00440">
    <property type="entry name" value="TetR_N"/>
    <property type="match status" value="1"/>
</dbReference>
<dbReference type="EMBL" id="CP015405">
    <property type="protein sequence ID" value="ANU76356.1"/>
    <property type="molecule type" value="Genomic_DNA"/>
</dbReference>
<accession>A0A1C7I9K2</accession>
<keyword evidence="7" id="KW-1185">Reference proteome</keyword>
<evidence type="ECO:0000313" key="6">
    <source>
        <dbReference type="EMBL" id="ANU76356.1"/>
    </source>
</evidence>
<dbReference type="Gene3D" id="1.10.10.60">
    <property type="entry name" value="Homeodomain-like"/>
    <property type="match status" value="1"/>
</dbReference>
<dbReference type="PROSITE" id="PS50977">
    <property type="entry name" value="HTH_TETR_2"/>
    <property type="match status" value="1"/>
</dbReference>
<protein>
    <submittedName>
        <fullName evidence="6">TetR family transcriptional regulator</fullName>
    </submittedName>
</protein>
<evidence type="ECO:0000259" key="5">
    <source>
        <dbReference type="PROSITE" id="PS50977"/>
    </source>
</evidence>
<keyword evidence="3" id="KW-0804">Transcription</keyword>
<evidence type="ECO:0000256" key="1">
    <source>
        <dbReference type="ARBA" id="ARBA00023015"/>
    </source>
</evidence>
<dbReference type="InterPro" id="IPR001647">
    <property type="entry name" value="HTH_TetR"/>
</dbReference>
<keyword evidence="1" id="KW-0805">Transcription regulation</keyword>
<feature type="DNA-binding region" description="H-T-H motif" evidence="4">
    <location>
        <begin position="29"/>
        <end position="48"/>
    </location>
</feature>
<evidence type="ECO:0000256" key="2">
    <source>
        <dbReference type="ARBA" id="ARBA00023125"/>
    </source>
</evidence>
<dbReference type="PANTHER" id="PTHR47506:SF1">
    <property type="entry name" value="HTH-TYPE TRANSCRIPTIONAL REGULATOR YJDC"/>
    <property type="match status" value="1"/>
</dbReference>
<keyword evidence="2 4" id="KW-0238">DNA-binding</keyword>
<gene>
    <name evidence="6" type="ORF">A4V09_11600</name>
</gene>
<organism evidence="6 7">
    <name type="scientific">Blautia pseudococcoides</name>
    <dbReference type="NCBI Taxonomy" id="1796616"/>
    <lineage>
        <taxon>Bacteria</taxon>
        <taxon>Bacillati</taxon>
        <taxon>Bacillota</taxon>
        <taxon>Clostridia</taxon>
        <taxon>Lachnospirales</taxon>
        <taxon>Lachnospiraceae</taxon>
        <taxon>Blautia</taxon>
    </lineage>
</organism>
<dbReference type="SUPFAM" id="SSF46689">
    <property type="entry name" value="Homeodomain-like"/>
    <property type="match status" value="1"/>
</dbReference>
<evidence type="ECO:0000313" key="7">
    <source>
        <dbReference type="Proteomes" id="UP000092574"/>
    </source>
</evidence>
<feature type="domain" description="HTH tetR-type" evidence="5">
    <location>
        <begin position="6"/>
        <end position="66"/>
    </location>
</feature>
<evidence type="ECO:0000256" key="3">
    <source>
        <dbReference type="ARBA" id="ARBA00023163"/>
    </source>
</evidence>
<dbReference type="InterPro" id="IPR009057">
    <property type="entry name" value="Homeodomain-like_sf"/>
</dbReference>
<dbReference type="InterPro" id="IPR036271">
    <property type="entry name" value="Tet_transcr_reg_TetR-rel_C_sf"/>
</dbReference>
<dbReference type="Proteomes" id="UP000092574">
    <property type="component" value="Chromosome"/>
</dbReference>
<dbReference type="Gene3D" id="1.10.357.10">
    <property type="entry name" value="Tetracycline Repressor, domain 2"/>
    <property type="match status" value="1"/>
</dbReference>
<dbReference type="InterPro" id="IPR041612">
    <property type="entry name" value="YfiR_C"/>
</dbReference>
<dbReference type="AlphaFoldDB" id="A0A1C7I9K2"/>
<dbReference type="Pfam" id="PF17922">
    <property type="entry name" value="TetR_C_17"/>
    <property type="match status" value="1"/>
</dbReference>